<feature type="region of interest" description="Disordered" evidence="2">
    <location>
        <begin position="70"/>
        <end position="128"/>
    </location>
</feature>
<feature type="region of interest" description="Disordered" evidence="2">
    <location>
        <begin position="445"/>
        <end position="464"/>
    </location>
</feature>
<dbReference type="SMART" id="SM00443">
    <property type="entry name" value="G_patch"/>
    <property type="match status" value="1"/>
</dbReference>
<protein>
    <submittedName>
        <fullName evidence="4">TFP11-domain-containing protein</fullName>
    </submittedName>
</protein>
<feature type="compositionally biased region" description="Basic and acidic residues" evidence="2">
    <location>
        <begin position="112"/>
        <end position="121"/>
    </location>
</feature>
<keyword evidence="5" id="KW-1185">Reference proteome</keyword>
<dbReference type="Proteomes" id="UP000275078">
    <property type="component" value="Unassembled WGS sequence"/>
</dbReference>
<evidence type="ECO:0000313" key="5">
    <source>
        <dbReference type="Proteomes" id="UP000275078"/>
    </source>
</evidence>
<feature type="compositionally biased region" description="Basic and acidic residues" evidence="2">
    <location>
        <begin position="83"/>
        <end position="93"/>
    </location>
</feature>
<dbReference type="AlphaFoldDB" id="A0A3N4HPH4"/>
<comment type="similarity">
    <text evidence="1">Belongs to the TFP11/STIP family.</text>
</comment>
<dbReference type="PANTHER" id="PTHR23329">
    <property type="entry name" value="TUFTELIN-INTERACTING PROTEIN 11-RELATED"/>
    <property type="match status" value="1"/>
</dbReference>
<dbReference type="InterPro" id="IPR022783">
    <property type="entry name" value="GCFC_dom"/>
</dbReference>
<sequence length="716" mass="80162">MPELVPEEELPQAKAPPAPKPGSFVAGKGINKNSFAARMMAKMGYKEGQGLGKEGTGIVKPIEVKLRPQGAGVGAVKEMTAQAKEEARRRGQVIEDSDEERQKAKARKKAKQKEERGEGPGKKKKKTFLTAEELKASGLEVPKALLEIVDLTGREKRVIGSGEVGTPKGETPPVQTEREKIAKMARRDVDAFGQEWRNLQERKERSLREEKRLYAVAEEMEGMAKRLQGVVEATEALQKLEIHEFSYEDALEKLVSGLEQMQTTYNDEVIEYGLSEVAVALLLPLIKEGLSTWTPLTNPTFLTAQLTRLRPLLSITTRADIEASYSRTGRLSRPSKTSTYYESLILTHWLPRVRSALHAWDPLDPPPLLTLLDSWDALLPPFVTPSLIDSIVLPRLLAALDAWSPRKHRHRTSNSPHIWIFPWLARLTDIQTKTILTAARRTITTQLTSHPPSPPPPDGPAQWQHLLDPSTFESTLVRTLLPRLAAHLRQNFTVNPADQDLEPLEHVLQYTPFFKPSTIAALLEREFFPKWLQTLHMWLTQEPVLTEVGEWYSFWRNDVLPASLLSEPTVRDGFERGLHLMNRAIDLGSDVSQLPAPELPPIPTSSSTAPKQKPKKVAKEPLSIPELNPDATLREILEEWCAENELLLIPMRKSHGNGAPLFRISESASGSGGVVCFVRDDVVWVKEGRNGGEGSGKGEEWRPRGFEEIKKRVLKT</sequence>
<name>A0A3N4HPH4_ASCIM</name>
<dbReference type="Pfam" id="PF07842">
    <property type="entry name" value="GCFC"/>
    <property type="match status" value="1"/>
</dbReference>
<dbReference type="EMBL" id="ML119791">
    <property type="protein sequence ID" value="RPA74388.1"/>
    <property type="molecule type" value="Genomic_DNA"/>
</dbReference>
<dbReference type="PROSITE" id="PS50174">
    <property type="entry name" value="G_PATCH"/>
    <property type="match status" value="1"/>
</dbReference>
<evidence type="ECO:0000259" key="3">
    <source>
        <dbReference type="PROSITE" id="PS50174"/>
    </source>
</evidence>
<dbReference type="Pfam" id="PF01585">
    <property type="entry name" value="G-patch"/>
    <property type="match status" value="1"/>
</dbReference>
<dbReference type="PANTHER" id="PTHR23329:SF1">
    <property type="entry name" value="TUFTELIN-INTERACTING PROTEIN 11"/>
    <property type="match status" value="1"/>
</dbReference>
<organism evidence="4 5">
    <name type="scientific">Ascobolus immersus RN42</name>
    <dbReference type="NCBI Taxonomy" id="1160509"/>
    <lineage>
        <taxon>Eukaryota</taxon>
        <taxon>Fungi</taxon>
        <taxon>Dikarya</taxon>
        <taxon>Ascomycota</taxon>
        <taxon>Pezizomycotina</taxon>
        <taxon>Pezizomycetes</taxon>
        <taxon>Pezizales</taxon>
        <taxon>Ascobolaceae</taxon>
        <taxon>Ascobolus</taxon>
    </lineage>
</organism>
<proteinExistence type="inferred from homology"/>
<evidence type="ECO:0000313" key="4">
    <source>
        <dbReference type="EMBL" id="RPA74388.1"/>
    </source>
</evidence>
<dbReference type="InterPro" id="IPR000467">
    <property type="entry name" value="G_patch_dom"/>
</dbReference>
<feature type="region of interest" description="Disordered" evidence="2">
    <location>
        <begin position="1"/>
        <end position="27"/>
    </location>
</feature>
<dbReference type="GO" id="GO:0003676">
    <property type="term" value="F:nucleic acid binding"/>
    <property type="evidence" value="ECO:0007669"/>
    <property type="project" value="InterPro"/>
</dbReference>
<feature type="domain" description="G-patch" evidence="3">
    <location>
        <begin position="32"/>
        <end position="78"/>
    </location>
</feature>
<evidence type="ECO:0000256" key="1">
    <source>
        <dbReference type="ARBA" id="ARBA00010900"/>
    </source>
</evidence>
<dbReference type="GO" id="GO:0071008">
    <property type="term" value="C:U2-type post-mRNA release spliceosomal complex"/>
    <property type="evidence" value="ECO:0007669"/>
    <property type="project" value="TreeGrafter"/>
</dbReference>
<gene>
    <name evidence="4" type="ORF">BJ508DRAFT_215430</name>
</gene>
<feature type="compositionally biased region" description="Acidic residues" evidence="2">
    <location>
        <begin position="1"/>
        <end position="10"/>
    </location>
</feature>
<dbReference type="InterPro" id="IPR045211">
    <property type="entry name" value="TFP11/STIP/Ntr1"/>
</dbReference>
<reference evidence="4 5" key="1">
    <citation type="journal article" date="2018" name="Nat. Ecol. Evol.">
        <title>Pezizomycetes genomes reveal the molecular basis of ectomycorrhizal truffle lifestyle.</title>
        <authorList>
            <person name="Murat C."/>
            <person name="Payen T."/>
            <person name="Noel B."/>
            <person name="Kuo A."/>
            <person name="Morin E."/>
            <person name="Chen J."/>
            <person name="Kohler A."/>
            <person name="Krizsan K."/>
            <person name="Balestrini R."/>
            <person name="Da Silva C."/>
            <person name="Montanini B."/>
            <person name="Hainaut M."/>
            <person name="Levati E."/>
            <person name="Barry K.W."/>
            <person name="Belfiori B."/>
            <person name="Cichocki N."/>
            <person name="Clum A."/>
            <person name="Dockter R.B."/>
            <person name="Fauchery L."/>
            <person name="Guy J."/>
            <person name="Iotti M."/>
            <person name="Le Tacon F."/>
            <person name="Lindquist E.A."/>
            <person name="Lipzen A."/>
            <person name="Malagnac F."/>
            <person name="Mello A."/>
            <person name="Molinier V."/>
            <person name="Miyauchi S."/>
            <person name="Poulain J."/>
            <person name="Riccioni C."/>
            <person name="Rubini A."/>
            <person name="Sitrit Y."/>
            <person name="Splivallo R."/>
            <person name="Traeger S."/>
            <person name="Wang M."/>
            <person name="Zifcakova L."/>
            <person name="Wipf D."/>
            <person name="Zambonelli A."/>
            <person name="Paolocci F."/>
            <person name="Nowrousian M."/>
            <person name="Ottonello S."/>
            <person name="Baldrian P."/>
            <person name="Spatafora J.W."/>
            <person name="Henrissat B."/>
            <person name="Nagy L.G."/>
            <person name="Aury J.M."/>
            <person name="Wincker P."/>
            <person name="Grigoriev I.V."/>
            <person name="Bonfante P."/>
            <person name="Martin F.M."/>
        </authorList>
    </citation>
    <scope>NUCLEOTIDE SEQUENCE [LARGE SCALE GENOMIC DNA]</scope>
    <source>
        <strain evidence="4 5">RN42</strain>
    </source>
</reference>
<dbReference type="GO" id="GO:0000390">
    <property type="term" value="P:spliceosomal complex disassembly"/>
    <property type="evidence" value="ECO:0007669"/>
    <property type="project" value="InterPro"/>
</dbReference>
<feature type="region of interest" description="Disordered" evidence="2">
    <location>
        <begin position="595"/>
        <end position="622"/>
    </location>
</feature>
<dbReference type="OrthoDB" id="4822at2759"/>
<dbReference type="STRING" id="1160509.A0A3N4HPH4"/>
<evidence type="ECO:0000256" key="2">
    <source>
        <dbReference type="SAM" id="MobiDB-lite"/>
    </source>
</evidence>
<accession>A0A3N4HPH4</accession>